<gene>
    <name evidence="1" type="ORF">EXJ73_02760</name>
</gene>
<keyword evidence="2" id="KW-1185">Reference proteome</keyword>
<proteinExistence type="predicted"/>
<dbReference type="AlphaFoldDB" id="A0A9X4LD91"/>
<dbReference type="EMBL" id="SGUG01000003">
    <property type="protein sequence ID" value="MDG0861395.1"/>
    <property type="molecule type" value="Genomic_DNA"/>
</dbReference>
<comment type="caution">
    <text evidence="1">The sequence shown here is derived from an EMBL/GenBank/DDBJ whole genome shotgun (WGS) entry which is preliminary data.</text>
</comment>
<reference evidence="1" key="1">
    <citation type="submission" date="2019-02" db="EMBL/GenBank/DDBJ databases">
        <title>Draft genome of the type strain Pelomonas aquatica CCUG 52575T.</title>
        <authorList>
            <person name="Gomila M."/>
            <person name="Lalucat J."/>
        </authorList>
    </citation>
    <scope>NUCLEOTIDE SEQUENCE</scope>
    <source>
        <strain evidence="1">CCUG 52575</strain>
    </source>
</reference>
<evidence type="ECO:0000313" key="2">
    <source>
        <dbReference type="Proteomes" id="UP001152766"/>
    </source>
</evidence>
<name>A0A9X4LD91_9BURK</name>
<dbReference type="Proteomes" id="UP001152766">
    <property type="component" value="Unassembled WGS sequence"/>
</dbReference>
<organism evidence="1 2">
    <name type="scientific">Pelomonas aquatica</name>
    <dbReference type="NCBI Taxonomy" id="431058"/>
    <lineage>
        <taxon>Bacteria</taxon>
        <taxon>Pseudomonadati</taxon>
        <taxon>Pseudomonadota</taxon>
        <taxon>Betaproteobacteria</taxon>
        <taxon>Burkholderiales</taxon>
        <taxon>Sphaerotilaceae</taxon>
        <taxon>Roseateles</taxon>
    </lineage>
</organism>
<protein>
    <submittedName>
        <fullName evidence="1">Uncharacterized protein</fullName>
    </submittedName>
</protein>
<evidence type="ECO:0000313" key="1">
    <source>
        <dbReference type="EMBL" id="MDG0861395.1"/>
    </source>
</evidence>
<sequence>MDDLYSLLREEALQLSSEFRKASIQGRGTSQEVADFRENAVQAFLGRYFPFPHRIAKGKVRDSFGNVSASITRF</sequence>
<dbReference type="RefSeq" id="WP_268147212.1">
    <property type="nucleotide sequence ID" value="NZ_JAPPUW010000002.1"/>
</dbReference>
<accession>A0A9X4LD91</accession>